<sequence length="62" mass="7083">MSRNSPLRGRLASFEHAYAVAVQRRRETGRYQLVVRTNNPTQPFRVTSTSPEPDENLLLQVA</sequence>
<dbReference type="Proteomes" id="UP000179467">
    <property type="component" value="Unassembled WGS sequence"/>
</dbReference>
<gene>
    <name evidence="2" type="ORF">BHE75_01413</name>
</gene>
<evidence type="ECO:0000313" key="2">
    <source>
        <dbReference type="EMBL" id="OHT19428.1"/>
    </source>
</evidence>
<proteinExistence type="predicted"/>
<dbReference type="AlphaFoldDB" id="A0A1S1HBG1"/>
<evidence type="ECO:0000313" key="3">
    <source>
        <dbReference type="Proteomes" id="UP000179467"/>
    </source>
</evidence>
<feature type="compositionally biased region" description="Polar residues" evidence="1">
    <location>
        <begin position="40"/>
        <end position="51"/>
    </location>
</feature>
<name>A0A1S1HBG1_9SPHN</name>
<protein>
    <submittedName>
        <fullName evidence="2">Uncharacterized protein</fullName>
    </submittedName>
</protein>
<evidence type="ECO:0000256" key="1">
    <source>
        <dbReference type="SAM" id="MobiDB-lite"/>
    </source>
</evidence>
<reference evidence="2 3" key="1">
    <citation type="submission" date="2016-09" db="EMBL/GenBank/DDBJ databases">
        <title>Metabolic pathway, cell adaptation mechanisms and a novel monoxygenase revealed through proteogenomic-transcription analysis of a Sphingomonas haloaromaticamans strain degrading the fungicide ortho-phenylphenol.</title>
        <authorList>
            <person name="Perruchon C."/>
            <person name="Papadopoulou E.S."/>
            <person name="Rousidou C."/>
            <person name="Vasileiadis S."/>
            <person name="Tanou G."/>
            <person name="Amoutzias G."/>
            <person name="Molassiotis A."/>
            <person name="Karpouzas D.G."/>
        </authorList>
    </citation>
    <scope>NUCLEOTIDE SEQUENCE [LARGE SCALE GENOMIC DNA]</scope>
    <source>
        <strain evidence="2 3">P3</strain>
    </source>
</reference>
<dbReference type="EMBL" id="MIPT01000001">
    <property type="protein sequence ID" value="OHT19428.1"/>
    <property type="molecule type" value="Genomic_DNA"/>
</dbReference>
<feature type="region of interest" description="Disordered" evidence="1">
    <location>
        <begin position="40"/>
        <end position="62"/>
    </location>
</feature>
<accession>A0A1S1HBG1</accession>
<keyword evidence="3" id="KW-1185">Reference proteome</keyword>
<dbReference type="OrthoDB" id="7451261at2"/>
<organism evidence="2 3">
    <name type="scientific">Edaphosphingomonas haloaromaticamans</name>
    <dbReference type="NCBI Taxonomy" id="653954"/>
    <lineage>
        <taxon>Bacteria</taxon>
        <taxon>Pseudomonadati</taxon>
        <taxon>Pseudomonadota</taxon>
        <taxon>Alphaproteobacteria</taxon>
        <taxon>Sphingomonadales</taxon>
        <taxon>Rhizorhabdaceae</taxon>
        <taxon>Edaphosphingomonas</taxon>
    </lineage>
</organism>
<comment type="caution">
    <text evidence="2">The sequence shown here is derived from an EMBL/GenBank/DDBJ whole genome shotgun (WGS) entry which is preliminary data.</text>
</comment>